<dbReference type="STRING" id="1384056.N787_00015"/>
<dbReference type="SUPFAM" id="SSF55874">
    <property type="entry name" value="ATPase domain of HSP90 chaperone/DNA topoisomerase II/histidine kinase"/>
    <property type="match status" value="1"/>
</dbReference>
<dbReference type="PANTHER" id="PTHR24421:SF59">
    <property type="entry name" value="OXYGEN SENSOR HISTIDINE KINASE NREB"/>
    <property type="match status" value="1"/>
</dbReference>
<dbReference type="PANTHER" id="PTHR24421">
    <property type="entry name" value="NITRATE/NITRITE SENSOR PROTEIN NARX-RELATED"/>
    <property type="match status" value="1"/>
</dbReference>
<feature type="transmembrane region" description="Helical" evidence="4">
    <location>
        <begin position="78"/>
        <end position="97"/>
    </location>
</feature>
<evidence type="ECO:0000256" key="1">
    <source>
        <dbReference type="ARBA" id="ARBA00022679"/>
    </source>
</evidence>
<proteinExistence type="predicted"/>
<keyword evidence="4" id="KW-1133">Transmembrane helix</keyword>
<protein>
    <recommendedName>
        <fullName evidence="5">Histidine kinase domain-containing protein</fullName>
    </recommendedName>
</protein>
<dbReference type="Gene3D" id="1.20.5.1930">
    <property type="match status" value="1"/>
</dbReference>
<gene>
    <name evidence="6" type="ORF">N787_00015</name>
</gene>
<dbReference type="PROSITE" id="PS50109">
    <property type="entry name" value="HIS_KIN"/>
    <property type="match status" value="1"/>
</dbReference>
<organism evidence="6 7">
    <name type="scientific">Arenimonas metalli CF5-1</name>
    <dbReference type="NCBI Taxonomy" id="1384056"/>
    <lineage>
        <taxon>Bacteria</taxon>
        <taxon>Pseudomonadati</taxon>
        <taxon>Pseudomonadota</taxon>
        <taxon>Gammaproteobacteria</taxon>
        <taxon>Lysobacterales</taxon>
        <taxon>Lysobacteraceae</taxon>
        <taxon>Arenimonas</taxon>
    </lineage>
</organism>
<keyword evidence="2" id="KW-0418">Kinase</keyword>
<dbReference type="Gene3D" id="3.30.565.10">
    <property type="entry name" value="Histidine kinase-like ATPase, C-terminal domain"/>
    <property type="match status" value="1"/>
</dbReference>
<dbReference type="RefSeq" id="WP_034209882.1">
    <property type="nucleotide sequence ID" value="NZ_AVCK01000001.1"/>
</dbReference>
<dbReference type="GO" id="GO:0046983">
    <property type="term" value="F:protein dimerization activity"/>
    <property type="evidence" value="ECO:0007669"/>
    <property type="project" value="InterPro"/>
</dbReference>
<dbReference type="Proteomes" id="UP000029393">
    <property type="component" value="Unassembled WGS sequence"/>
</dbReference>
<dbReference type="CDD" id="cd16917">
    <property type="entry name" value="HATPase_UhpB-NarQ-NarX-like"/>
    <property type="match status" value="1"/>
</dbReference>
<dbReference type="InterPro" id="IPR005467">
    <property type="entry name" value="His_kinase_dom"/>
</dbReference>
<dbReference type="PATRIC" id="fig|1384056.3.peg.2"/>
<dbReference type="EMBL" id="AVCK01000001">
    <property type="protein sequence ID" value="KFN48350.1"/>
    <property type="molecule type" value="Genomic_DNA"/>
</dbReference>
<sequence length="391" mass="42429">MLNRLSHTQLLRYAGLFTWAVVGIPLIVFTWHFPADASDSAQGLATPGLTLASLAYLAFGVIYWQVTRALGARRPRLVDALLLAALTLSAIVVSHQTGTGMGAVLMLIIAGVIPWLVPLPVGVLWLVLQHGALVPVFSRMEGYTPGFAVLQAMLYVGYSSFAMVIGLVAKQQAEAREDQRRLNSELRATRALLAESSRMSERVRISRELHDLLGHHLTALSLNLEVAGHLTEGRAQEHVRQSHTLAKLLLTDVREAVSEMRDEGAIDLSGAIRTLVEGVPALDIRLDMPEPLTIEDPERAHVLLRCTQEIITNAVRHAGASTLWLTIARDAGEARIQARDDGRGIEGDAVPGNGLRGMRERLAAHGGRVDIITGRGQGFALDIRLPLENAA</sequence>
<name>A0A091BVJ0_9GAMM</name>
<dbReference type="GO" id="GO:0016020">
    <property type="term" value="C:membrane"/>
    <property type="evidence" value="ECO:0007669"/>
    <property type="project" value="InterPro"/>
</dbReference>
<dbReference type="InterPro" id="IPR036890">
    <property type="entry name" value="HATPase_C_sf"/>
</dbReference>
<feature type="transmembrane region" description="Helical" evidence="4">
    <location>
        <begin position="12"/>
        <end position="33"/>
    </location>
</feature>
<reference evidence="6 7" key="1">
    <citation type="submission" date="2013-09" db="EMBL/GenBank/DDBJ databases">
        <title>Genome sequencing of Arenimonas metalli.</title>
        <authorList>
            <person name="Chen F."/>
            <person name="Wang G."/>
        </authorList>
    </citation>
    <scope>NUCLEOTIDE SEQUENCE [LARGE SCALE GENOMIC DNA]</scope>
    <source>
        <strain evidence="6 7">CF5-1</strain>
    </source>
</reference>
<dbReference type="InterPro" id="IPR011712">
    <property type="entry name" value="Sig_transdc_His_kin_sub3_dim/P"/>
</dbReference>
<dbReference type="OrthoDB" id="9797605at2"/>
<dbReference type="SMART" id="SM00387">
    <property type="entry name" value="HATPase_c"/>
    <property type="match status" value="1"/>
</dbReference>
<dbReference type="InterPro" id="IPR050482">
    <property type="entry name" value="Sensor_HK_TwoCompSys"/>
</dbReference>
<keyword evidence="1" id="KW-0808">Transferase</keyword>
<dbReference type="eggNOG" id="COG4585">
    <property type="taxonomic scope" value="Bacteria"/>
</dbReference>
<dbReference type="GO" id="GO:0000155">
    <property type="term" value="F:phosphorelay sensor kinase activity"/>
    <property type="evidence" value="ECO:0007669"/>
    <property type="project" value="InterPro"/>
</dbReference>
<feature type="transmembrane region" description="Helical" evidence="4">
    <location>
        <begin position="148"/>
        <end position="169"/>
    </location>
</feature>
<evidence type="ECO:0000256" key="2">
    <source>
        <dbReference type="ARBA" id="ARBA00022777"/>
    </source>
</evidence>
<evidence type="ECO:0000256" key="3">
    <source>
        <dbReference type="ARBA" id="ARBA00023012"/>
    </source>
</evidence>
<feature type="domain" description="Histidine kinase" evidence="5">
    <location>
        <begin position="303"/>
        <end position="389"/>
    </location>
</feature>
<evidence type="ECO:0000313" key="6">
    <source>
        <dbReference type="EMBL" id="KFN48350.1"/>
    </source>
</evidence>
<evidence type="ECO:0000313" key="7">
    <source>
        <dbReference type="Proteomes" id="UP000029393"/>
    </source>
</evidence>
<feature type="transmembrane region" description="Helical" evidence="4">
    <location>
        <begin position="45"/>
        <end position="66"/>
    </location>
</feature>
<dbReference type="Pfam" id="PF07730">
    <property type="entry name" value="HisKA_3"/>
    <property type="match status" value="1"/>
</dbReference>
<dbReference type="InterPro" id="IPR003594">
    <property type="entry name" value="HATPase_dom"/>
</dbReference>
<evidence type="ECO:0000256" key="4">
    <source>
        <dbReference type="SAM" id="Phobius"/>
    </source>
</evidence>
<evidence type="ECO:0000259" key="5">
    <source>
        <dbReference type="PROSITE" id="PS50109"/>
    </source>
</evidence>
<accession>A0A091BVJ0</accession>
<comment type="caution">
    <text evidence="6">The sequence shown here is derived from an EMBL/GenBank/DDBJ whole genome shotgun (WGS) entry which is preliminary data.</text>
</comment>
<dbReference type="AlphaFoldDB" id="A0A091BVJ0"/>
<keyword evidence="3" id="KW-0902">Two-component regulatory system</keyword>
<feature type="transmembrane region" description="Helical" evidence="4">
    <location>
        <begin position="103"/>
        <end position="128"/>
    </location>
</feature>
<dbReference type="Pfam" id="PF02518">
    <property type="entry name" value="HATPase_c"/>
    <property type="match status" value="1"/>
</dbReference>
<keyword evidence="4" id="KW-0472">Membrane</keyword>
<keyword evidence="7" id="KW-1185">Reference proteome</keyword>
<keyword evidence="4" id="KW-0812">Transmembrane</keyword>